<dbReference type="AlphaFoldDB" id="L0DXB9"/>
<proteinExistence type="predicted"/>
<gene>
    <name evidence="2" type="ordered locus">TVNIR_1949</name>
</gene>
<feature type="compositionally biased region" description="Gly residues" evidence="1">
    <location>
        <begin position="16"/>
        <end position="26"/>
    </location>
</feature>
<reference evidence="2" key="1">
    <citation type="submission" date="2015-12" db="EMBL/GenBank/DDBJ databases">
        <authorList>
            <person name="Tikhonova T.V."/>
            <person name="Pavlov A.R."/>
            <person name="Beletsky A.V."/>
            <person name="Mardanov A.V."/>
            <person name="Sorokin D.Y."/>
            <person name="Ravin N.V."/>
            <person name="Popov V.O."/>
        </authorList>
    </citation>
    <scope>NUCLEOTIDE SEQUENCE</scope>
    <source>
        <strain evidence="2">DSM 14787</strain>
    </source>
</reference>
<dbReference type="Proteomes" id="UP000010809">
    <property type="component" value="Chromosome"/>
</dbReference>
<dbReference type="HOGENOM" id="CLU_2036996_0_0_6"/>
<protein>
    <submittedName>
        <fullName evidence="2">Uncharacterized protein</fullName>
    </submittedName>
</protein>
<accession>L0DXB9</accession>
<evidence type="ECO:0000256" key="1">
    <source>
        <dbReference type="SAM" id="MobiDB-lite"/>
    </source>
</evidence>
<evidence type="ECO:0000313" key="3">
    <source>
        <dbReference type="Proteomes" id="UP000010809"/>
    </source>
</evidence>
<sequence length="121" mass="12348">MGGVRFAAASRPGTWAGAGAGAGPGWGQPDPLKPSMGARSRPSMASYGPVVPTPVPPSKVWQGPQDRRPDGVSGCVGRKRPKAVIRRSGACACTGVCGFTRSGVADDAALFRPTQWRGGCV</sequence>
<dbReference type="KEGG" id="tni:TVNIR_1949"/>
<dbReference type="EMBL" id="CP003989">
    <property type="protein sequence ID" value="AGA33610.1"/>
    <property type="molecule type" value="Genomic_DNA"/>
</dbReference>
<keyword evidence="3" id="KW-1185">Reference proteome</keyword>
<evidence type="ECO:0000313" key="2">
    <source>
        <dbReference type="EMBL" id="AGA33610.1"/>
    </source>
</evidence>
<feature type="region of interest" description="Disordered" evidence="1">
    <location>
        <begin position="1"/>
        <end position="77"/>
    </location>
</feature>
<name>L0DXB9_THIND</name>
<dbReference type="STRING" id="1255043.TVNIR_1949"/>
<dbReference type="PATRIC" id="fig|1255043.3.peg.1972"/>
<organism evidence="2 3">
    <name type="scientific">Thioalkalivibrio nitratireducens (strain DSM 14787 / UNIQEM 213 / ALEN2)</name>
    <dbReference type="NCBI Taxonomy" id="1255043"/>
    <lineage>
        <taxon>Bacteria</taxon>
        <taxon>Pseudomonadati</taxon>
        <taxon>Pseudomonadota</taxon>
        <taxon>Gammaproteobacteria</taxon>
        <taxon>Chromatiales</taxon>
        <taxon>Ectothiorhodospiraceae</taxon>
        <taxon>Thioalkalivibrio</taxon>
    </lineage>
</organism>